<dbReference type="SUPFAM" id="SSF53335">
    <property type="entry name" value="S-adenosyl-L-methionine-dependent methyltransferases"/>
    <property type="match status" value="1"/>
</dbReference>
<accession>A0A2N9F6D3</accession>
<dbReference type="InterPro" id="IPR004498">
    <property type="entry name" value="Ribosomal_PrmA_MeTrfase"/>
</dbReference>
<keyword evidence="3" id="KW-0489">Methyltransferase</keyword>
<evidence type="ECO:0000256" key="8">
    <source>
        <dbReference type="ARBA" id="ARBA00042266"/>
    </source>
</evidence>
<keyword evidence="4" id="KW-0808">Transferase</keyword>
<dbReference type="GO" id="GO:0016279">
    <property type="term" value="F:protein-lysine N-methyltransferase activity"/>
    <property type="evidence" value="ECO:0007669"/>
    <property type="project" value="TreeGrafter"/>
</dbReference>
<dbReference type="Pfam" id="PF06325">
    <property type="entry name" value="PrmA"/>
    <property type="match status" value="1"/>
</dbReference>
<sequence>MSASLSHFFKHFSYKVSGSRLIHPSHSPLTLFLTRPLPCTPTSITAKLSAFSSSCISTKTEESFTSPPYLSVHIRCRKDVADMLSESLLCFGASSTTMDDEDAFENSDEISINSIFPEGEDVNVCISHAANSIGLNEIPHYEVKMGDQYGWIKKTQESFHPVEVTEGIWVVPEWRTPPDVQATNIILNPGLAFGTGEHPTTKMCLLLLHRLIKGGELVLDYGTGSGVLAIAALKFGAALSVGIDIDPTAITSARQNAALNNIRPEKMQLHLVPGKTCPSSMDGWKCGVVEELKSNGMEVISEAEKYDVVVANILLNPLLDLADDIVSYAKPGAVIGLSGILSEQLSNIIERYSPFLEGISVSEIDDWACVSGRKKRNLADS</sequence>
<comment type="similarity">
    <text evidence="1">Belongs to the methyltransferase superfamily. PrmA family.</text>
</comment>
<dbReference type="GO" id="GO:0005739">
    <property type="term" value="C:mitochondrion"/>
    <property type="evidence" value="ECO:0007669"/>
    <property type="project" value="TreeGrafter"/>
</dbReference>
<gene>
    <name evidence="9" type="ORF">FSB_LOCUS14369</name>
</gene>
<proteinExistence type="inferred from homology"/>
<dbReference type="InterPro" id="IPR050078">
    <property type="entry name" value="Ribosomal_L11_MeTrfase_PrmA"/>
</dbReference>
<evidence type="ECO:0000313" key="9">
    <source>
        <dbReference type="EMBL" id="SPC86487.1"/>
    </source>
</evidence>
<dbReference type="PANTHER" id="PTHR43648:SF1">
    <property type="entry name" value="ELECTRON TRANSFER FLAVOPROTEIN BETA SUBUNIT LYSINE METHYLTRANSFERASE"/>
    <property type="match status" value="1"/>
</dbReference>
<comment type="similarity">
    <text evidence="6">Belongs to the methyltransferase superfamily. ETFBKMT family.</text>
</comment>
<reference evidence="9" key="1">
    <citation type="submission" date="2018-02" db="EMBL/GenBank/DDBJ databases">
        <authorList>
            <person name="Cohen D.B."/>
            <person name="Kent A.D."/>
        </authorList>
    </citation>
    <scope>NUCLEOTIDE SEQUENCE</scope>
</reference>
<dbReference type="InterPro" id="IPR029063">
    <property type="entry name" value="SAM-dependent_MTases_sf"/>
</dbReference>
<dbReference type="GO" id="GO:0032259">
    <property type="term" value="P:methylation"/>
    <property type="evidence" value="ECO:0007669"/>
    <property type="project" value="UniProtKB-KW"/>
</dbReference>
<evidence type="ECO:0000256" key="3">
    <source>
        <dbReference type="ARBA" id="ARBA00022603"/>
    </source>
</evidence>
<evidence type="ECO:0000256" key="5">
    <source>
        <dbReference type="ARBA" id="ARBA00022691"/>
    </source>
</evidence>
<keyword evidence="5" id="KW-0949">S-adenosyl-L-methionine</keyword>
<evidence type="ECO:0000256" key="7">
    <source>
        <dbReference type="ARBA" id="ARBA00041867"/>
    </source>
</evidence>
<protein>
    <recommendedName>
        <fullName evidence="8">ETFB lysine methyltransferase</fullName>
    </recommendedName>
    <alternativeName>
        <fullName evidence="7">Protein N-lysine methyltransferase METTL20</fullName>
    </alternativeName>
</protein>
<evidence type="ECO:0000256" key="4">
    <source>
        <dbReference type="ARBA" id="ARBA00022679"/>
    </source>
</evidence>
<evidence type="ECO:0000256" key="6">
    <source>
        <dbReference type="ARBA" id="ARBA00037932"/>
    </source>
</evidence>
<dbReference type="EMBL" id="OIVN01000854">
    <property type="protein sequence ID" value="SPC86487.1"/>
    <property type="molecule type" value="Genomic_DNA"/>
</dbReference>
<name>A0A2N9F6D3_FAGSY</name>
<organism evidence="9">
    <name type="scientific">Fagus sylvatica</name>
    <name type="common">Beechnut</name>
    <dbReference type="NCBI Taxonomy" id="28930"/>
    <lineage>
        <taxon>Eukaryota</taxon>
        <taxon>Viridiplantae</taxon>
        <taxon>Streptophyta</taxon>
        <taxon>Embryophyta</taxon>
        <taxon>Tracheophyta</taxon>
        <taxon>Spermatophyta</taxon>
        <taxon>Magnoliopsida</taxon>
        <taxon>eudicotyledons</taxon>
        <taxon>Gunneridae</taxon>
        <taxon>Pentapetalae</taxon>
        <taxon>rosids</taxon>
        <taxon>fabids</taxon>
        <taxon>Fagales</taxon>
        <taxon>Fagaceae</taxon>
        <taxon>Fagus</taxon>
    </lineage>
</organism>
<dbReference type="CDD" id="cd02440">
    <property type="entry name" value="AdoMet_MTases"/>
    <property type="match status" value="1"/>
</dbReference>
<dbReference type="PANTHER" id="PTHR43648">
    <property type="entry name" value="ELECTRON TRANSFER FLAVOPROTEIN BETA SUBUNIT LYSINE METHYLTRANSFERASE"/>
    <property type="match status" value="1"/>
</dbReference>
<evidence type="ECO:0000256" key="2">
    <source>
        <dbReference type="ARBA" id="ARBA00022490"/>
    </source>
</evidence>
<keyword evidence="2" id="KW-0963">Cytoplasm</keyword>
<dbReference type="Gene3D" id="3.40.50.150">
    <property type="entry name" value="Vaccinia Virus protein VP39"/>
    <property type="match status" value="1"/>
</dbReference>
<dbReference type="AlphaFoldDB" id="A0A2N9F6D3"/>
<evidence type="ECO:0000256" key="1">
    <source>
        <dbReference type="ARBA" id="ARBA00009741"/>
    </source>
</evidence>
<dbReference type="HAMAP" id="MF_00735">
    <property type="entry name" value="Methyltr_PrmA"/>
    <property type="match status" value="1"/>
</dbReference>